<feature type="domain" description="Response regulatory" evidence="2">
    <location>
        <begin position="3"/>
        <end position="46"/>
    </location>
</feature>
<reference evidence="4" key="1">
    <citation type="submission" date="2019-07" db="EMBL/GenBank/DDBJ databases">
        <title>Bacillus alkalisoli sp. nov. isolated from saline soil.</title>
        <authorList>
            <person name="Sun J.-Q."/>
            <person name="Xu L."/>
        </authorList>
    </citation>
    <scope>NUCLEOTIDE SEQUENCE [LARGE SCALE GENOMIC DNA]</scope>
    <source>
        <strain evidence="4">M4U3P1</strain>
    </source>
</reference>
<dbReference type="InterPro" id="IPR011006">
    <property type="entry name" value="CheY-like_superfamily"/>
</dbReference>
<evidence type="ECO:0000256" key="1">
    <source>
        <dbReference type="PROSITE-ProRule" id="PRU00169"/>
    </source>
</evidence>
<keyword evidence="4" id="KW-1185">Reference proteome</keyword>
<sequence>MKKVLLVEDERIIRRGLVLTFDWHSHDCCIVGEASDGLEASRYNLI</sequence>
<dbReference type="Gene3D" id="3.40.50.2300">
    <property type="match status" value="1"/>
</dbReference>
<dbReference type="KEGG" id="psua:FLK61_38735"/>
<dbReference type="PROSITE" id="PS50110">
    <property type="entry name" value="RESPONSE_REGULATORY"/>
    <property type="match status" value="1"/>
</dbReference>
<dbReference type="AlphaFoldDB" id="A0A859FI79"/>
<dbReference type="SUPFAM" id="SSF52172">
    <property type="entry name" value="CheY-like"/>
    <property type="match status" value="1"/>
</dbReference>
<dbReference type="RefSeq" id="WP_176010533.1">
    <property type="nucleotide sequence ID" value="NZ_CP041372.2"/>
</dbReference>
<protein>
    <recommendedName>
        <fullName evidence="2">Response regulatory domain-containing protein</fullName>
    </recommendedName>
</protein>
<organism evidence="3 4">
    <name type="scientific">Paenalkalicoccus suaedae</name>
    <dbReference type="NCBI Taxonomy" id="2592382"/>
    <lineage>
        <taxon>Bacteria</taxon>
        <taxon>Bacillati</taxon>
        <taxon>Bacillota</taxon>
        <taxon>Bacilli</taxon>
        <taxon>Bacillales</taxon>
        <taxon>Bacillaceae</taxon>
        <taxon>Paenalkalicoccus</taxon>
    </lineage>
</organism>
<evidence type="ECO:0000259" key="2">
    <source>
        <dbReference type="PROSITE" id="PS50110"/>
    </source>
</evidence>
<dbReference type="InterPro" id="IPR001789">
    <property type="entry name" value="Sig_transdc_resp-reg_receiver"/>
</dbReference>
<comment type="caution">
    <text evidence="1">Lacks conserved residue(s) required for the propagation of feature annotation.</text>
</comment>
<dbReference type="Proteomes" id="UP000318138">
    <property type="component" value="Chromosome"/>
</dbReference>
<evidence type="ECO:0000313" key="3">
    <source>
        <dbReference type="EMBL" id="QKS72558.1"/>
    </source>
</evidence>
<proteinExistence type="predicted"/>
<dbReference type="EMBL" id="CP041372">
    <property type="protein sequence ID" value="QKS72558.1"/>
    <property type="molecule type" value="Genomic_DNA"/>
</dbReference>
<gene>
    <name evidence="3" type="ORF">FLK61_38735</name>
</gene>
<dbReference type="GO" id="GO:0000160">
    <property type="term" value="P:phosphorelay signal transduction system"/>
    <property type="evidence" value="ECO:0007669"/>
    <property type="project" value="InterPro"/>
</dbReference>
<accession>A0A859FI79</accession>
<evidence type="ECO:0000313" key="4">
    <source>
        <dbReference type="Proteomes" id="UP000318138"/>
    </source>
</evidence>
<name>A0A859FI79_9BACI</name>